<evidence type="ECO:0000256" key="3">
    <source>
        <dbReference type="ARBA" id="ARBA00023115"/>
    </source>
</evidence>
<dbReference type="PANTHER" id="PTHR43317:SF1">
    <property type="entry name" value="THERMOSPERMINE SYNTHASE ACAULIS5"/>
    <property type="match status" value="1"/>
</dbReference>
<protein>
    <recommendedName>
        <fullName evidence="5">PABS domain-containing protein</fullName>
    </recommendedName>
</protein>
<evidence type="ECO:0000313" key="7">
    <source>
        <dbReference type="Proteomes" id="UP001320119"/>
    </source>
</evidence>
<comment type="similarity">
    <text evidence="1">Belongs to the spermidine/spermine synthase family.</text>
</comment>
<proteinExistence type="inferred from homology"/>
<evidence type="ECO:0000256" key="4">
    <source>
        <dbReference type="PROSITE-ProRule" id="PRU00354"/>
    </source>
</evidence>
<dbReference type="AlphaFoldDB" id="A0AAN1WFP0"/>
<dbReference type="InterPro" id="IPR029063">
    <property type="entry name" value="SAM-dependent_MTases_sf"/>
</dbReference>
<dbReference type="Proteomes" id="UP001320119">
    <property type="component" value="Chromosome"/>
</dbReference>
<dbReference type="RefSeq" id="WP_236986154.1">
    <property type="nucleotide sequence ID" value="NZ_AP023086.1"/>
</dbReference>
<dbReference type="CDD" id="cd02440">
    <property type="entry name" value="AdoMet_MTases"/>
    <property type="match status" value="1"/>
</dbReference>
<organism evidence="6 7">
    <name type="scientific">Marinagarivorans cellulosilyticus</name>
    <dbReference type="NCBI Taxonomy" id="2721545"/>
    <lineage>
        <taxon>Bacteria</taxon>
        <taxon>Pseudomonadati</taxon>
        <taxon>Pseudomonadota</taxon>
        <taxon>Gammaproteobacteria</taxon>
        <taxon>Cellvibrionales</taxon>
        <taxon>Cellvibrionaceae</taxon>
        <taxon>Marinagarivorans</taxon>
    </lineage>
</organism>
<feature type="active site" description="Proton acceptor" evidence="4">
    <location>
        <position position="148"/>
    </location>
</feature>
<dbReference type="PROSITE" id="PS51006">
    <property type="entry name" value="PABS_2"/>
    <property type="match status" value="1"/>
</dbReference>
<keyword evidence="2 4" id="KW-0808">Transferase</keyword>
<evidence type="ECO:0000256" key="2">
    <source>
        <dbReference type="ARBA" id="ARBA00022679"/>
    </source>
</evidence>
<evidence type="ECO:0000259" key="5">
    <source>
        <dbReference type="PROSITE" id="PS51006"/>
    </source>
</evidence>
<dbReference type="Gene3D" id="3.40.50.150">
    <property type="entry name" value="Vaccinia Virus protein VP39"/>
    <property type="match status" value="1"/>
</dbReference>
<evidence type="ECO:0000313" key="6">
    <source>
        <dbReference type="EMBL" id="BCD96665.1"/>
    </source>
</evidence>
<dbReference type="PANTHER" id="PTHR43317">
    <property type="entry name" value="THERMOSPERMINE SYNTHASE ACAULIS5"/>
    <property type="match status" value="1"/>
</dbReference>
<dbReference type="SUPFAM" id="SSF53335">
    <property type="entry name" value="S-adenosyl-L-methionine-dependent methyltransferases"/>
    <property type="match status" value="1"/>
</dbReference>
<dbReference type="EMBL" id="AP023086">
    <property type="protein sequence ID" value="BCD96665.1"/>
    <property type="molecule type" value="Genomic_DNA"/>
</dbReference>
<keyword evidence="7" id="KW-1185">Reference proteome</keyword>
<dbReference type="InterPro" id="IPR030374">
    <property type="entry name" value="PABS"/>
</dbReference>
<sequence length="254" mass="28451">MPAISSTLFYQYDEYGPVKVIDDGNHRRLSFGADDFQSCMVKEAPLQLQFDYLRAMVLATLLQPSTHPNAINPNEVLLLGLGAGSLARFLYAYFPAMQVSVVELRQLVISVASRFFELPDSPRLEVIQDNAADFLAYDNNHYALVMSDIYTEEGVDHAQLSEGYINACKARLKPNGWLVLNCWYEHKGRASLAQALRQAFTQLYCCHTQSGNWVIFASNATKPIDIKALINEAKNLSAHAGFSLHAIARKLQKF</sequence>
<dbReference type="GO" id="GO:0016740">
    <property type="term" value="F:transferase activity"/>
    <property type="evidence" value="ECO:0007669"/>
    <property type="project" value="UniProtKB-UniRule"/>
</dbReference>
<evidence type="ECO:0000256" key="1">
    <source>
        <dbReference type="ARBA" id="ARBA00007867"/>
    </source>
</evidence>
<gene>
    <name evidence="6" type="ORF">MARGE09_P0865</name>
</gene>
<keyword evidence="3 4" id="KW-0620">Polyamine biosynthesis</keyword>
<dbReference type="GO" id="GO:0006596">
    <property type="term" value="P:polyamine biosynthetic process"/>
    <property type="evidence" value="ECO:0007669"/>
    <property type="project" value="UniProtKB-UniRule"/>
</dbReference>
<name>A0AAN1WFP0_9GAMM</name>
<dbReference type="KEGG" id="marq:MARGE09_P0865"/>
<accession>A0AAN1WFP0</accession>
<feature type="domain" description="PABS" evidence="5">
    <location>
        <begin position="1"/>
        <end position="234"/>
    </location>
</feature>
<reference evidence="6 7" key="1">
    <citation type="journal article" date="2022" name="IScience">
        <title>An ultrasensitive nanofiber-based assay for enzymatic hydrolysis and deep-sea microbial degradation of cellulose.</title>
        <authorList>
            <person name="Tsudome M."/>
            <person name="Tachioka M."/>
            <person name="Miyazaki M."/>
            <person name="Uchimura K."/>
            <person name="Tsuda M."/>
            <person name="Takaki Y."/>
            <person name="Deguchi S."/>
        </authorList>
    </citation>
    <scope>NUCLEOTIDE SEQUENCE [LARGE SCALE GENOMIC DNA]</scope>
    <source>
        <strain evidence="6 7">GE09</strain>
    </source>
</reference>
<dbReference type="Pfam" id="PF01564">
    <property type="entry name" value="Spermine_synth"/>
    <property type="match status" value="1"/>
</dbReference>